<reference evidence="1" key="1">
    <citation type="submission" date="2022-08" db="EMBL/GenBank/DDBJ databases">
        <title>Genome analysis of Corynebacteriales strain.</title>
        <authorList>
            <person name="Lee S.D."/>
        </authorList>
    </citation>
    <scope>NUCLEOTIDE SEQUENCE</scope>
    <source>
        <strain evidence="1">D3-21</strain>
    </source>
</reference>
<dbReference type="RefSeq" id="WP_277831258.1">
    <property type="nucleotide sequence ID" value="NZ_JAAIVF010000001.1"/>
</dbReference>
<evidence type="ECO:0000313" key="2">
    <source>
        <dbReference type="Proteomes" id="UP001152755"/>
    </source>
</evidence>
<comment type="caution">
    <text evidence="1">The sequence shown here is derived from an EMBL/GenBank/DDBJ whole genome shotgun (WGS) entry which is preliminary data.</text>
</comment>
<dbReference type="InterPro" id="IPR029033">
    <property type="entry name" value="His_PPase_superfam"/>
</dbReference>
<dbReference type="Proteomes" id="UP001152755">
    <property type="component" value="Unassembled WGS sequence"/>
</dbReference>
<dbReference type="InterPro" id="IPR013078">
    <property type="entry name" value="His_Pase_superF_clade-1"/>
</dbReference>
<organism evidence="1 2">
    <name type="scientific">Speluncibacter jeojiensis</name>
    <dbReference type="NCBI Taxonomy" id="2710754"/>
    <lineage>
        <taxon>Bacteria</taxon>
        <taxon>Bacillati</taxon>
        <taxon>Actinomycetota</taxon>
        <taxon>Actinomycetes</taxon>
        <taxon>Mycobacteriales</taxon>
        <taxon>Speluncibacteraceae</taxon>
        <taxon>Speluncibacter</taxon>
    </lineage>
</organism>
<dbReference type="CDD" id="cd07067">
    <property type="entry name" value="HP_PGM_like"/>
    <property type="match status" value="1"/>
</dbReference>
<name>A0A9X4M4U7_9ACTN</name>
<dbReference type="Pfam" id="PF00300">
    <property type="entry name" value="His_Phos_1"/>
    <property type="match status" value="1"/>
</dbReference>
<gene>
    <name evidence="1" type="ORF">NVS88_15995</name>
</gene>
<dbReference type="Gene3D" id="3.40.50.1240">
    <property type="entry name" value="Phosphoglycerate mutase-like"/>
    <property type="match status" value="1"/>
</dbReference>
<dbReference type="GO" id="GO:0005737">
    <property type="term" value="C:cytoplasm"/>
    <property type="evidence" value="ECO:0007669"/>
    <property type="project" value="TreeGrafter"/>
</dbReference>
<keyword evidence="2" id="KW-1185">Reference proteome</keyword>
<sequence>MNNPSADAPTAEAAEIPGAKTRTVVHFLRHGEVHNPTGILYGRLPGFRLSVTGQAQARTVANALADHDITYVVASPLQRAQETASPIAESHGLTISTDENLIEADNDFEGLRVSVGDGVLRRPRHWPKLRDPFTPSWGEPYLQIAHRMLAAANTARTKAYGHEAVCVSHQLPVWTLRRFLQGNRLWHDPRRRECGLASLTSLVYDNDNLVDIVYSEPAGASDPMVTGA</sequence>
<evidence type="ECO:0000313" key="1">
    <source>
        <dbReference type="EMBL" id="MDG3016062.1"/>
    </source>
</evidence>
<dbReference type="EMBL" id="JANRHA010000011">
    <property type="protein sequence ID" value="MDG3016062.1"/>
    <property type="molecule type" value="Genomic_DNA"/>
</dbReference>
<dbReference type="SMART" id="SM00855">
    <property type="entry name" value="PGAM"/>
    <property type="match status" value="1"/>
</dbReference>
<dbReference type="AlphaFoldDB" id="A0A9X4M4U7"/>
<dbReference type="PANTHER" id="PTHR48100:SF51">
    <property type="entry name" value="PHOSPHOGLYCERATE MUTASE"/>
    <property type="match status" value="1"/>
</dbReference>
<dbReference type="InterPro" id="IPR050275">
    <property type="entry name" value="PGM_Phosphatase"/>
</dbReference>
<protein>
    <submittedName>
        <fullName evidence="1">Histidine phosphatase family protein</fullName>
    </submittedName>
</protein>
<dbReference type="SUPFAM" id="SSF53254">
    <property type="entry name" value="Phosphoglycerate mutase-like"/>
    <property type="match status" value="1"/>
</dbReference>
<dbReference type="GO" id="GO:0016791">
    <property type="term" value="F:phosphatase activity"/>
    <property type="evidence" value="ECO:0007669"/>
    <property type="project" value="TreeGrafter"/>
</dbReference>
<accession>A0A9X4M4U7</accession>
<dbReference type="PANTHER" id="PTHR48100">
    <property type="entry name" value="BROAD-SPECIFICITY PHOSPHATASE YOR283W-RELATED"/>
    <property type="match status" value="1"/>
</dbReference>
<proteinExistence type="predicted"/>